<dbReference type="Proteomes" id="UP000001307">
    <property type="component" value="Unassembled WGS sequence"/>
</dbReference>
<keyword evidence="1" id="KW-0862">Zinc</keyword>
<proteinExistence type="predicted"/>
<dbReference type="InParanoid" id="E4X8F7"/>
<feature type="zinc finger region" description="C3H1-type" evidence="1">
    <location>
        <begin position="296"/>
        <end position="323"/>
    </location>
</feature>
<keyword evidence="1" id="KW-0479">Metal-binding</keyword>
<dbReference type="SMART" id="SM00356">
    <property type="entry name" value="ZnF_C3H1"/>
    <property type="match status" value="1"/>
</dbReference>
<organism evidence="4">
    <name type="scientific">Oikopleura dioica</name>
    <name type="common">Tunicate</name>
    <dbReference type="NCBI Taxonomy" id="34765"/>
    <lineage>
        <taxon>Eukaryota</taxon>
        <taxon>Metazoa</taxon>
        <taxon>Chordata</taxon>
        <taxon>Tunicata</taxon>
        <taxon>Appendicularia</taxon>
        <taxon>Copelata</taxon>
        <taxon>Oikopleuridae</taxon>
        <taxon>Oikopleura</taxon>
    </lineage>
</organism>
<evidence type="ECO:0000259" key="3">
    <source>
        <dbReference type="PROSITE" id="PS50103"/>
    </source>
</evidence>
<dbReference type="AlphaFoldDB" id="E4X8F7"/>
<evidence type="ECO:0000256" key="1">
    <source>
        <dbReference type="PROSITE-ProRule" id="PRU00723"/>
    </source>
</evidence>
<dbReference type="PROSITE" id="PS50103">
    <property type="entry name" value="ZF_C3H1"/>
    <property type="match status" value="1"/>
</dbReference>
<evidence type="ECO:0000256" key="2">
    <source>
        <dbReference type="SAM" id="MobiDB-lite"/>
    </source>
</evidence>
<dbReference type="Gene3D" id="4.10.1000.10">
    <property type="entry name" value="Zinc finger, CCCH-type"/>
    <property type="match status" value="1"/>
</dbReference>
<reference evidence="4" key="1">
    <citation type="journal article" date="2010" name="Science">
        <title>Plasticity of animal genome architecture unmasked by rapid evolution of a pelagic tunicate.</title>
        <authorList>
            <person name="Denoeud F."/>
            <person name="Henriet S."/>
            <person name="Mungpakdee S."/>
            <person name="Aury J.M."/>
            <person name="Da Silva C."/>
            <person name="Brinkmann H."/>
            <person name="Mikhaleva J."/>
            <person name="Olsen L.C."/>
            <person name="Jubin C."/>
            <person name="Canestro C."/>
            <person name="Bouquet J.M."/>
            <person name="Danks G."/>
            <person name="Poulain J."/>
            <person name="Campsteijn C."/>
            <person name="Adamski M."/>
            <person name="Cross I."/>
            <person name="Yadetie F."/>
            <person name="Muffato M."/>
            <person name="Louis A."/>
            <person name="Butcher S."/>
            <person name="Tsagkogeorga G."/>
            <person name="Konrad A."/>
            <person name="Singh S."/>
            <person name="Jensen M.F."/>
            <person name="Cong E.H."/>
            <person name="Eikeseth-Otteraa H."/>
            <person name="Noel B."/>
            <person name="Anthouard V."/>
            <person name="Porcel B.M."/>
            <person name="Kachouri-Lafond R."/>
            <person name="Nishino A."/>
            <person name="Ugolini M."/>
            <person name="Chourrout P."/>
            <person name="Nishida H."/>
            <person name="Aasland R."/>
            <person name="Huzurbazar S."/>
            <person name="Westhof E."/>
            <person name="Delsuc F."/>
            <person name="Lehrach H."/>
            <person name="Reinhardt R."/>
            <person name="Weissenbach J."/>
            <person name="Roy S.W."/>
            <person name="Artiguenave F."/>
            <person name="Postlethwait J.H."/>
            <person name="Manak J.R."/>
            <person name="Thompson E.M."/>
            <person name="Jaillon O."/>
            <person name="Du Pasquier L."/>
            <person name="Boudinot P."/>
            <person name="Liberles D.A."/>
            <person name="Volff J.N."/>
            <person name="Philippe H."/>
            <person name="Lenhard B."/>
            <person name="Roest Crollius H."/>
            <person name="Wincker P."/>
            <person name="Chourrout D."/>
        </authorList>
    </citation>
    <scope>NUCLEOTIDE SEQUENCE [LARGE SCALE GENOMIC DNA]</scope>
</reference>
<protein>
    <recommendedName>
        <fullName evidence="3">C3H1-type domain-containing protein</fullName>
    </recommendedName>
</protein>
<gene>
    <name evidence="4" type="ORF">GSOID_T00004098001</name>
</gene>
<keyword evidence="5" id="KW-1185">Reference proteome</keyword>
<evidence type="ECO:0000313" key="4">
    <source>
        <dbReference type="EMBL" id="CBY08092.1"/>
    </source>
</evidence>
<name>E4X8F7_OIKDI</name>
<feature type="region of interest" description="Disordered" evidence="2">
    <location>
        <begin position="277"/>
        <end position="297"/>
    </location>
</feature>
<keyword evidence="1" id="KW-0863">Zinc-finger</keyword>
<dbReference type="EMBL" id="FN653029">
    <property type="protein sequence ID" value="CBY08092.1"/>
    <property type="molecule type" value="Genomic_DNA"/>
</dbReference>
<dbReference type="InterPro" id="IPR000571">
    <property type="entry name" value="Znf_CCCH"/>
</dbReference>
<feature type="compositionally biased region" description="Low complexity" evidence="2">
    <location>
        <begin position="279"/>
        <end position="292"/>
    </location>
</feature>
<evidence type="ECO:0000313" key="5">
    <source>
        <dbReference type="Proteomes" id="UP000001307"/>
    </source>
</evidence>
<feature type="domain" description="C3H1-type" evidence="3">
    <location>
        <begin position="296"/>
        <end position="323"/>
    </location>
</feature>
<sequence length="352" mass="39774">MSVATLDWLKSYVKELDEEINAAPDKNESSVKEKIATRKKLKEKLVSAIDSIKVEKEMSRDQATALKSAENALIDVNYSGHDFEETSNFTARVNQVYDIYIRNDSDLEESFAAKVKQRFKPIIYSRLKDASVSTKTWKELQVWLNKEYDSGLSTTQLLTRAMETPFDSDAGWKKYSQSISDRMEAAKHSILSQIRKTKMEKYKTTKLEDKKNEPVAEDIFSFVCASIVAGRLKVEKPEIHSMMANEWAKISDGATVATKIEFLQAQTNKEGGSVFFAQKSNKNGNGNKTWTNGGRGKSRKPCWNFAKGKCKRGDDCGFQHVKAENQESKVHVAKDPDLPDEPVSTLFHSVLM</sequence>
<accession>E4X8F7</accession>
<dbReference type="GO" id="GO:0008270">
    <property type="term" value="F:zinc ion binding"/>
    <property type="evidence" value="ECO:0007669"/>
    <property type="project" value="UniProtKB-KW"/>
</dbReference>